<reference evidence="4" key="1">
    <citation type="submission" date="2022-11" db="EMBL/GenBank/DDBJ databases">
        <title>Genome Resource of Sclerotinia nivalis Strain SnTB1, a Plant Pathogen Isolated from American Ginseng.</title>
        <authorList>
            <person name="Fan S."/>
        </authorList>
    </citation>
    <scope>NUCLEOTIDE SEQUENCE</scope>
    <source>
        <strain evidence="4">SnTB1</strain>
    </source>
</reference>
<dbReference type="GO" id="GO:0030170">
    <property type="term" value="F:pyridoxal phosphate binding"/>
    <property type="evidence" value="ECO:0007669"/>
    <property type="project" value="InterPro"/>
</dbReference>
<gene>
    <name evidence="4" type="ORF">OCU04_008274</name>
</gene>
<dbReference type="AlphaFoldDB" id="A0A9X0DGV8"/>
<dbReference type="InterPro" id="IPR049704">
    <property type="entry name" value="Aminotrans_3_PPA_site"/>
</dbReference>
<evidence type="ECO:0008006" key="6">
    <source>
        <dbReference type="Google" id="ProtNLM"/>
    </source>
</evidence>
<keyword evidence="2 3" id="KW-0663">Pyridoxal phosphate</keyword>
<proteinExistence type="inferred from homology"/>
<dbReference type="GO" id="GO:0005739">
    <property type="term" value="C:mitochondrion"/>
    <property type="evidence" value="ECO:0007669"/>
    <property type="project" value="TreeGrafter"/>
</dbReference>
<dbReference type="OrthoDB" id="10261433at2759"/>
<dbReference type="PROSITE" id="PS00600">
    <property type="entry name" value="AA_TRANSFER_CLASS_3"/>
    <property type="match status" value="1"/>
</dbReference>
<evidence type="ECO:0000256" key="1">
    <source>
        <dbReference type="ARBA" id="ARBA00008954"/>
    </source>
</evidence>
<dbReference type="InterPro" id="IPR015422">
    <property type="entry name" value="PyrdxlP-dep_Trfase_small"/>
</dbReference>
<dbReference type="PANTHER" id="PTHR45688">
    <property type="match status" value="1"/>
</dbReference>
<dbReference type="SUPFAM" id="SSF53383">
    <property type="entry name" value="PLP-dependent transferases"/>
    <property type="match status" value="1"/>
</dbReference>
<sequence length="492" mass="53399">MITIQLRYFQTSIQTQHSNSTSHISHLPKGTIKMPQLQDSFQPDSNSNIEPLYRNIDGKAMRKAANSSLIRYGGNFSSDIITRAEGVYIYTADGRKILDFTSGQMSCLIGHGNPEIVETITAHAAKLDHLFSGMLSPPVVELAQKLTFLTPPGLDRAMFLNTGAESNEAAIKMAKLYTGKFEIVGLGASWHGMTGSASGSTYHSGRTGYGPCMPGNLILPSPNAYRSIFRHADGSYDWETELNYGWNLIDQQSTGSLAAVILEPILSSGGMHILPEGYMRAMKKHCEKRGMLLIVDEAQTGIGRCGSMFGIEHDECTPDILTLSKTLGNGLPLAAVVTSAEIEETCFTRGYLFYTTHVNDPLPAAVGAKVLDIVVRDNLVERSRVAGLKLKAELKSLQEKYGCIGDVRGRGLMAGVEIVKDRITKEPAPDLGAELTARMSELGLSANLSTMKSFGGVFRIAPPITITDEELMAGIRIFEEALRTTPGTMQIS</sequence>
<dbReference type="PANTHER" id="PTHR45688:SF13">
    <property type="entry name" value="ALANINE--GLYOXYLATE AMINOTRANSFERASE 2-LIKE"/>
    <property type="match status" value="1"/>
</dbReference>
<comment type="caution">
    <text evidence="4">The sequence shown here is derived from an EMBL/GenBank/DDBJ whole genome shotgun (WGS) entry which is preliminary data.</text>
</comment>
<evidence type="ECO:0000256" key="2">
    <source>
        <dbReference type="ARBA" id="ARBA00022898"/>
    </source>
</evidence>
<dbReference type="Gene3D" id="3.90.1150.10">
    <property type="entry name" value="Aspartate Aminotransferase, domain 1"/>
    <property type="match status" value="1"/>
</dbReference>
<keyword evidence="5" id="KW-1185">Reference proteome</keyword>
<dbReference type="Gene3D" id="3.40.640.10">
    <property type="entry name" value="Type I PLP-dependent aspartate aminotransferase-like (Major domain)"/>
    <property type="match status" value="1"/>
</dbReference>
<dbReference type="InterPro" id="IPR015421">
    <property type="entry name" value="PyrdxlP-dep_Trfase_major"/>
</dbReference>
<evidence type="ECO:0000256" key="3">
    <source>
        <dbReference type="RuleBase" id="RU003560"/>
    </source>
</evidence>
<name>A0A9X0DGV8_9HELO</name>
<dbReference type="GO" id="GO:0008483">
    <property type="term" value="F:transaminase activity"/>
    <property type="evidence" value="ECO:0007669"/>
    <property type="project" value="InterPro"/>
</dbReference>
<organism evidence="4 5">
    <name type="scientific">Sclerotinia nivalis</name>
    <dbReference type="NCBI Taxonomy" id="352851"/>
    <lineage>
        <taxon>Eukaryota</taxon>
        <taxon>Fungi</taxon>
        <taxon>Dikarya</taxon>
        <taxon>Ascomycota</taxon>
        <taxon>Pezizomycotina</taxon>
        <taxon>Leotiomycetes</taxon>
        <taxon>Helotiales</taxon>
        <taxon>Sclerotiniaceae</taxon>
        <taxon>Sclerotinia</taxon>
    </lineage>
</organism>
<dbReference type="CDD" id="cd00610">
    <property type="entry name" value="OAT_like"/>
    <property type="match status" value="1"/>
</dbReference>
<dbReference type="Pfam" id="PF00202">
    <property type="entry name" value="Aminotran_3"/>
    <property type="match status" value="1"/>
</dbReference>
<dbReference type="InterPro" id="IPR015424">
    <property type="entry name" value="PyrdxlP-dep_Trfase"/>
</dbReference>
<protein>
    <recommendedName>
        <fullName evidence="6">2,2-dialkylglycine decarboxylase</fullName>
    </recommendedName>
</protein>
<dbReference type="InterPro" id="IPR005814">
    <property type="entry name" value="Aminotrans_3"/>
</dbReference>
<comment type="similarity">
    <text evidence="1 3">Belongs to the class-III pyridoxal-phosphate-dependent aminotransferase family.</text>
</comment>
<evidence type="ECO:0000313" key="4">
    <source>
        <dbReference type="EMBL" id="KAJ8063031.1"/>
    </source>
</evidence>
<dbReference type="Proteomes" id="UP001152300">
    <property type="component" value="Unassembled WGS sequence"/>
</dbReference>
<evidence type="ECO:0000313" key="5">
    <source>
        <dbReference type="Proteomes" id="UP001152300"/>
    </source>
</evidence>
<accession>A0A9X0DGV8</accession>
<dbReference type="EMBL" id="JAPEIS010000009">
    <property type="protein sequence ID" value="KAJ8063031.1"/>
    <property type="molecule type" value="Genomic_DNA"/>
</dbReference>